<protein>
    <submittedName>
        <fullName evidence="1">Uncharacterized protein</fullName>
    </submittedName>
</protein>
<proteinExistence type="predicted"/>
<gene>
    <name evidence="1" type="ORF">SDC9_189464</name>
</gene>
<reference evidence="1" key="1">
    <citation type="submission" date="2019-08" db="EMBL/GenBank/DDBJ databases">
        <authorList>
            <person name="Kucharzyk K."/>
            <person name="Murdoch R.W."/>
            <person name="Higgins S."/>
            <person name="Loffler F."/>
        </authorList>
    </citation>
    <scope>NUCLEOTIDE SEQUENCE</scope>
</reference>
<comment type="caution">
    <text evidence="1">The sequence shown here is derived from an EMBL/GenBank/DDBJ whole genome shotgun (WGS) entry which is preliminary data.</text>
</comment>
<accession>A0A645HUP0</accession>
<evidence type="ECO:0000313" key="1">
    <source>
        <dbReference type="EMBL" id="MPN41909.1"/>
    </source>
</evidence>
<dbReference type="AlphaFoldDB" id="A0A645HUP0"/>
<organism evidence="1">
    <name type="scientific">bioreactor metagenome</name>
    <dbReference type="NCBI Taxonomy" id="1076179"/>
    <lineage>
        <taxon>unclassified sequences</taxon>
        <taxon>metagenomes</taxon>
        <taxon>ecological metagenomes</taxon>
    </lineage>
</organism>
<name>A0A645HUP0_9ZZZZ</name>
<sequence length="124" mass="13589">MHAAELVRPGCSARKRRYADTRGVRGEYRVFVDDLIELCEFLAFDGQIFDDGLNNQIGVGCGFISRYGYDSCERIVISSLGDLVFGEHAVEVCGDNAALTFALGFAAGIHIYVVPAHDKRLNDA</sequence>
<dbReference type="EMBL" id="VSSQ01099262">
    <property type="protein sequence ID" value="MPN41909.1"/>
    <property type="molecule type" value="Genomic_DNA"/>
</dbReference>